<accession>A0A2R6PW62</accession>
<dbReference type="Gramene" id="PSR97885">
    <property type="protein sequence ID" value="PSR97885"/>
    <property type="gene ID" value="CEY00_Acc24535"/>
</dbReference>
<feature type="domain" description="DNA replication complex GINS protein SLD5 C-terminal" evidence="9">
    <location>
        <begin position="171"/>
        <end position="233"/>
    </location>
</feature>
<organism evidence="10 11">
    <name type="scientific">Actinidia chinensis var. chinensis</name>
    <name type="common">Chinese soft-hair kiwi</name>
    <dbReference type="NCBI Taxonomy" id="1590841"/>
    <lineage>
        <taxon>Eukaryota</taxon>
        <taxon>Viridiplantae</taxon>
        <taxon>Streptophyta</taxon>
        <taxon>Embryophyta</taxon>
        <taxon>Tracheophyta</taxon>
        <taxon>Spermatophyta</taxon>
        <taxon>Magnoliopsida</taxon>
        <taxon>eudicotyledons</taxon>
        <taxon>Gunneridae</taxon>
        <taxon>Pentapetalae</taxon>
        <taxon>asterids</taxon>
        <taxon>Ericales</taxon>
        <taxon>Actinidiaceae</taxon>
        <taxon>Actinidia</taxon>
    </lineage>
</organism>
<evidence type="ECO:0000256" key="2">
    <source>
        <dbReference type="ARBA" id="ARBA00008187"/>
    </source>
</evidence>
<keyword evidence="11" id="KW-1185">Reference proteome</keyword>
<dbReference type="AlphaFoldDB" id="A0A2R6PW62"/>
<feature type="region of interest" description="Disordered" evidence="7">
    <location>
        <begin position="1"/>
        <end position="21"/>
    </location>
</feature>
<dbReference type="CDD" id="cd11711">
    <property type="entry name" value="GINS_A_Sld5"/>
    <property type="match status" value="1"/>
</dbReference>
<comment type="subcellular location">
    <subcellularLocation>
        <location evidence="1 6">Nucleus</location>
    </subcellularLocation>
</comment>
<keyword evidence="4 6" id="KW-0235">DNA replication</keyword>
<comment type="similarity">
    <text evidence="2 6">Belongs to the GINS4/SLD5 family.</text>
</comment>
<dbReference type="GO" id="GO:0006261">
    <property type="term" value="P:DNA-templated DNA replication"/>
    <property type="evidence" value="ECO:0007669"/>
    <property type="project" value="InterPro"/>
</dbReference>
<dbReference type="Pfam" id="PF05916">
    <property type="entry name" value="Sld5"/>
    <property type="match status" value="1"/>
</dbReference>
<evidence type="ECO:0000259" key="8">
    <source>
        <dbReference type="Pfam" id="PF05916"/>
    </source>
</evidence>
<dbReference type="CDD" id="cd21692">
    <property type="entry name" value="GINS_B_Sld5"/>
    <property type="match status" value="1"/>
</dbReference>
<dbReference type="InterPro" id="IPR021151">
    <property type="entry name" value="GINS_A"/>
</dbReference>
<dbReference type="InterPro" id="IPR038749">
    <property type="entry name" value="Sld5_GINS_A"/>
</dbReference>
<feature type="compositionally biased region" description="Low complexity" evidence="7">
    <location>
        <begin position="1"/>
        <end position="14"/>
    </location>
</feature>
<evidence type="ECO:0000256" key="1">
    <source>
        <dbReference type="ARBA" id="ARBA00004123"/>
    </source>
</evidence>
<dbReference type="InParanoid" id="A0A2R6PW62"/>
<evidence type="ECO:0000313" key="10">
    <source>
        <dbReference type="EMBL" id="PSR97885.1"/>
    </source>
</evidence>
<dbReference type="EMBL" id="NKQK01000022">
    <property type="protein sequence ID" value="PSR97885.1"/>
    <property type="molecule type" value="Genomic_DNA"/>
</dbReference>
<sequence length="233" mass="26764">MESGAGEGSSSMFSTADDDESLKSTTDADLLKRAWRTEKTAPEILHIEANLVQRSLEQIQLMEDTVEDFINNGVDPLIVSLSQMDLDRTMFLLRSYLRIRLQKIEKYMIHIHKTTELWNQLSKQEQTFANRCIKDLEEHFDKSVLSKLPDRYKSSLKQSVISEEDDMVPEPQLDTYVICRTNRSLGALQLDNRRNLLSCSGVEDPVDLNTNDLYAVRYKSIKPLVYCGQINLV</sequence>
<dbReference type="InterPro" id="IPR031633">
    <property type="entry name" value="SLD5_C"/>
</dbReference>
<dbReference type="PIRSF" id="PIRSF007764">
    <property type="entry name" value="Sld5"/>
    <property type="match status" value="1"/>
</dbReference>
<comment type="function">
    <text evidence="6">The GINS complex plays an essential role in the initiation of DNA replication.</text>
</comment>
<comment type="caution">
    <text evidence="10">The sequence shown here is derived from an EMBL/GenBank/DDBJ whole genome shotgun (WGS) entry which is preliminary data.</text>
</comment>
<keyword evidence="5 6" id="KW-0539">Nucleus</keyword>
<dbReference type="Proteomes" id="UP000241394">
    <property type="component" value="Chromosome LG22"/>
</dbReference>
<protein>
    <recommendedName>
        <fullName evidence="3 6">DNA replication complex GINS protein SLD5</fullName>
    </recommendedName>
</protein>
<dbReference type="FunCoup" id="A0A2R6PW62">
    <property type="interactions" value="3897"/>
</dbReference>
<dbReference type="GO" id="GO:0000727">
    <property type="term" value="P:double-strand break repair via break-induced replication"/>
    <property type="evidence" value="ECO:0007669"/>
    <property type="project" value="TreeGrafter"/>
</dbReference>
<evidence type="ECO:0000256" key="7">
    <source>
        <dbReference type="SAM" id="MobiDB-lite"/>
    </source>
</evidence>
<reference evidence="10 11" key="1">
    <citation type="submission" date="2017-07" db="EMBL/GenBank/DDBJ databases">
        <title>An improved, manually edited Actinidia chinensis var. chinensis (kiwifruit) genome highlights the challenges associated with draft genomes and gene prediction in plants.</title>
        <authorList>
            <person name="Pilkington S."/>
            <person name="Crowhurst R."/>
            <person name="Hilario E."/>
            <person name="Nardozza S."/>
            <person name="Fraser L."/>
            <person name="Peng Y."/>
            <person name="Gunaseelan K."/>
            <person name="Simpson R."/>
            <person name="Tahir J."/>
            <person name="Deroles S."/>
            <person name="Templeton K."/>
            <person name="Luo Z."/>
            <person name="Davy M."/>
            <person name="Cheng C."/>
            <person name="Mcneilage M."/>
            <person name="Scaglione D."/>
            <person name="Liu Y."/>
            <person name="Zhang Q."/>
            <person name="Datson P."/>
            <person name="De Silva N."/>
            <person name="Gardiner S."/>
            <person name="Bassett H."/>
            <person name="Chagne D."/>
            <person name="Mccallum J."/>
            <person name="Dzierzon H."/>
            <person name="Deng C."/>
            <person name="Wang Y.-Y."/>
            <person name="Barron N."/>
            <person name="Manako K."/>
            <person name="Bowen J."/>
            <person name="Foster T."/>
            <person name="Erridge Z."/>
            <person name="Tiffin H."/>
            <person name="Waite C."/>
            <person name="Davies K."/>
            <person name="Grierson E."/>
            <person name="Laing W."/>
            <person name="Kirk R."/>
            <person name="Chen X."/>
            <person name="Wood M."/>
            <person name="Montefiori M."/>
            <person name="Brummell D."/>
            <person name="Schwinn K."/>
            <person name="Catanach A."/>
            <person name="Fullerton C."/>
            <person name="Li D."/>
            <person name="Meiyalaghan S."/>
            <person name="Nieuwenhuizen N."/>
            <person name="Read N."/>
            <person name="Prakash R."/>
            <person name="Hunter D."/>
            <person name="Zhang H."/>
            <person name="Mckenzie M."/>
            <person name="Knabel M."/>
            <person name="Harris A."/>
            <person name="Allan A."/>
            <person name="Chen A."/>
            <person name="Janssen B."/>
            <person name="Plunkett B."/>
            <person name="Dwamena C."/>
            <person name="Voogd C."/>
            <person name="Leif D."/>
            <person name="Lafferty D."/>
            <person name="Souleyre E."/>
            <person name="Varkonyi-Gasic E."/>
            <person name="Gambi F."/>
            <person name="Hanley J."/>
            <person name="Yao J.-L."/>
            <person name="Cheung J."/>
            <person name="David K."/>
            <person name="Warren B."/>
            <person name="Marsh K."/>
            <person name="Snowden K."/>
            <person name="Lin-Wang K."/>
            <person name="Brian L."/>
            <person name="Martinez-Sanchez M."/>
            <person name="Wang M."/>
            <person name="Ileperuma N."/>
            <person name="Macnee N."/>
            <person name="Campin R."/>
            <person name="Mcatee P."/>
            <person name="Drummond R."/>
            <person name="Espley R."/>
            <person name="Ireland H."/>
            <person name="Wu R."/>
            <person name="Atkinson R."/>
            <person name="Karunairetnam S."/>
            <person name="Bulley S."/>
            <person name="Chunkath S."/>
            <person name="Hanley Z."/>
            <person name="Storey R."/>
            <person name="Thrimawithana A."/>
            <person name="Thomson S."/>
            <person name="David C."/>
            <person name="Testolin R."/>
        </authorList>
    </citation>
    <scope>NUCLEOTIDE SEQUENCE [LARGE SCALE GENOMIC DNA]</scope>
    <source>
        <strain evidence="11">cv. Red5</strain>
        <tissue evidence="10">Young leaf</tissue>
    </source>
</reference>
<dbReference type="GO" id="GO:0000811">
    <property type="term" value="C:GINS complex"/>
    <property type="evidence" value="ECO:0007669"/>
    <property type="project" value="UniProtKB-UniRule"/>
</dbReference>
<gene>
    <name evidence="10" type="ORF">CEY00_Acc24535</name>
</gene>
<dbReference type="FunFam" id="1.20.58.1030:FF:000005">
    <property type="entry name" value="DNA replication complex GINS protein SLD5"/>
    <property type="match status" value="1"/>
</dbReference>
<proteinExistence type="inferred from homology"/>
<feature type="domain" description="GINS subunit" evidence="8">
    <location>
        <begin position="56"/>
        <end position="142"/>
    </location>
</feature>
<dbReference type="SUPFAM" id="SSF158573">
    <property type="entry name" value="GINS helical bundle-like"/>
    <property type="match status" value="1"/>
</dbReference>
<evidence type="ECO:0000256" key="5">
    <source>
        <dbReference type="ARBA" id="ARBA00023242"/>
    </source>
</evidence>
<dbReference type="PANTHER" id="PTHR21206">
    <property type="entry name" value="SLD5 PROTEIN"/>
    <property type="match status" value="1"/>
</dbReference>
<dbReference type="OMA" id="VIPEMTD"/>
<dbReference type="Pfam" id="PF16922">
    <property type="entry name" value="SLD5_C"/>
    <property type="match status" value="1"/>
</dbReference>
<dbReference type="Gene3D" id="1.20.58.1030">
    <property type="match status" value="1"/>
</dbReference>
<evidence type="ECO:0000259" key="9">
    <source>
        <dbReference type="Pfam" id="PF16922"/>
    </source>
</evidence>
<evidence type="ECO:0000256" key="3">
    <source>
        <dbReference type="ARBA" id="ARBA00014804"/>
    </source>
</evidence>
<evidence type="ECO:0000313" key="11">
    <source>
        <dbReference type="Proteomes" id="UP000241394"/>
    </source>
</evidence>
<evidence type="ECO:0000256" key="6">
    <source>
        <dbReference type="PIRNR" id="PIRNR007764"/>
    </source>
</evidence>
<dbReference type="STRING" id="1590841.A0A2R6PW62"/>
<dbReference type="InterPro" id="IPR008591">
    <property type="entry name" value="GINS_Sld5"/>
</dbReference>
<dbReference type="InterPro" id="IPR036224">
    <property type="entry name" value="GINS_bundle-like_dom_sf"/>
</dbReference>
<dbReference type="OrthoDB" id="338231at2759"/>
<evidence type="ECO:0000256" key="4">
    <source>
        <dbReference type="ARBA" id="ARBA00022705"/>
    </source>
</evidence>
<name>A0A2R6PW62_ACTCC</name>
<dbReference type="PANTHER" id="PTHR21206:SF0">
    <property type="entry name" value="DNA REPLICATION COMPLEX GINS PROTEIN SLD5"/>
    <property type="match status" value="1"/>
</dbReference>
<dbReference type="SUPFAM" id="SSF160059">
    <property type="entry name" value="PriA/YqbF domain"/>
    <property type="match status" value="1"/>
</dbReference>
<reference evidence="11" key="2">
    <citation type="journal article" date="2018" name="BMC Genomics">
        <title>A manually annotated Actinidia chinensis var. chinensis (kiwifruit) genome highlights the challenges associated with draft genomes and gene prediction in plants.</title>
        <authorList>
            <person name="Pilkington S.M."/>
            <person name="Crowhurst R."/>
            <person name="Hilario E."/>
            <person name="Nardozza S."/>
            <person name="Fraser L."/>
            <person name="Peng Y."/>
            <person name="Gunaseelan K."/>
            <person name="Simpson R."/>
            <person name="Tahir J."/>
            <person name="Deroles S.C."/>
            <person name="Templeton K."/>
            <person name="Luo Z."/>
            <person name="Davy M."/>
            <person name="Cheng C."/>
            <person name="McNeilage M."/>
            <person name="Scaglione D."/>
            <person name="Liu Y."/>
            <person name="Zhang Q."/>
            <person name="Datson P."/>
            <person name="De Silva N."/>
            <person name="Gardiner S.E."/>
            <person name="Bassett H."/>
            <person name="Chagne D."/>
            <person name="McCallum J."/>
            <person name="Dzierzon H."/>
            <person name="Deng C."/>
            <person name="Wang Y.Y."/>
            <person name="Barron L."/>
            <person name="Manako K."/>
            <person name="Bowen J."/>
            <person name="Foster T.M."/>
            <person name="Erridge Z.A."/>
            <person name="Tiffin H."/>
            <person name="Waite C.N."/>
            <person name="Davies K.M."/>
            <person name="Grierson E.P."/>
            <person name="Laing W.A."/>
            <person name="Kirk R."/>
            <person name="Chen X."/>
            <person name="Wood M."/>
            <person name="Montefiori M."/>
            <person name="Brummell D.A."/>
            <person name="Schwinn K.E."/>
            <person name="Catanach A."/>
            <person name="Fullerton C."/>
            <person name="Li D."/>
            <person name="Meiyalaghan S."/>
            <person name="Nieuwenhuizen N."/>
            <person name="Read N."/>
            <person name="Prakash R."/>
            <person name="Hunter D."/>
            <person name="Zhang H."/>
            <person name="McKenzie M."/>
            <person name="Knabel M."/>
            <person name="Harris A."/>
            <person name="Allan A.C."/>
            <person name="Gleave A."/>
            <person name="Chen A."/>
            <person name="Janssen B.J."/>
            <person name="Plunkett B."/>
            <person name="Ampomah-Dwamena C."/>
            <person name="Voogd C."/>
            <person name="Leif D."/>
            <person name="Lafferty D."/>
            <person name="Souleyre E.J.F."/>
            <person name="Varkonyi-Gasic E."/>
            <person name="Gambi F."/>
            <person name="Hanley J."/>
            <person name="Yao J.L."/>
            <person name="Cheung J."/>
            <person name="David K.M."/>
            <person name="Warren B."/>
            <person name="Marsh K."/>
            <person name="Snowden K.C."/>
            <person name="Lin-Wang K."/>
            <person name="Brian L."/>
            <person name="Martinez-Sanchez M."/>
            <person name="Wang M."/>
            <person name="Ileperuma N."/>
            <person name="Macnee N."/>
            <person name="Campin R."/>
            <person name="McAtee P."/>
            <person name="Drummond R.S.M."/>
            <person name="Espley R.V."/>
            <person name="Ireland H.S."/>
            <person name="Wu R."/>
            <person name="Atkinson R.G."/>
            <person name="Karunairetnam S."/>
            <person name="Bulley S."/>
            <person name="Chunkath S."/>
            <person name="Hanley Z."/>
            <person name="Storey R."/>
            <person name="Thrimawithana A.H."/>
            <person name="Thomson S."/>
            <person name="David C."/>
            <person name="Testolin R."/>
            <person name="Huang H."/>
            <person name="Hellens R.P."/>
            <person name="Schaffer R.J."/>
        </authorList>
    </citation>
    <scope>NUCLEOTIDE SEQUENCE [LARGE SCALE GENOMIC DNA]</scope>
    <source>
        <strain evidence="11">cv. Red5</strain>
    </source>
</reference>